<comment type="caution">
    <text evidence="3">The sequence shown here is derived from an EMBL/GenBank/DDBJ whole genome shotgun (WGS) entry which is preliminary data.</text>
</comment>
<dbReference type="InterPro" id="IPR009061">
    <property type="entry name" value="DNA-bd_dom_put_sf"/>
</dbReference>
<proteinExistence type="predicted"/>
<protein>
    <submittedName>
        <fullName evidence="3">MerR family transcriptional regulator</fullName>
    </submittedName>
</protein>
<dbReference type="SUPFAM" id="SSF46955">
    <property type="entry name" value="Putative DNA-binding domain"/>
    <property type="match status" value="1"/>
</dbReference>
<accession>A0A8J6TAX9</accession>
<dbReference type="GO" id="GO:0003700">
    <property type="term" value="F:DNA-binding transcription factor activity"/>
    <property type="evidence" value="ECO:0007669"/>
    <property type="project" value="InterPro"/>
</dbReference>
<keyword evidence="1" id="KW-0238">DNA-binding</keyword>
<dbReference type="AlphaFoldDB" id="A0A8J6TAX9"/>
<dbReference type="EMBL" id="JACNLL010000010">
    <property type="protein sequence ID" value="MBC8198583.1"/>
    <property type="molecule type" value="Genomic_DNA"/>
</dbReference>
<evidence type="ECO:0000313" key="3">
    <source>
        <dbReference type="EMBL" id="MBC8198583.1"/>
    </source>
</evidence>
<dbReference type="InterPro" id="IPR047057">
    <property type="entry name" value="MerR_fam"/>
</dbReference>
<gene>
    <name evidence="3" type="ORF">H8E80_00845</name>
</gene>
<dbReference type="PROSITE" id="PS50937">
    <property type="entry name" value="HTH_MERR_2"/>
    <property type="match status" value="1"/>
</dbReference>
<evidence type="ECO:0000259" key="2">
    <source>
        <dbReference type="PROSITE" id="PS50937"/>
    </source>
</evidence>
<name>A0A8J6TAX9_9BACT</name>
<dbReference type="Proteomes" id="UP000603545">
    <property type="component" value="Unassembled WGS sequence"/>
</dbReference>
<dbReference type="SMART" id="SM00422">
    <property type="entry name" value="HTH_MERR"/>
    <property type="match status" value="1"/>
</dbReference>
<evidence type="ECO:0000256" key="1">
    <source>
        <dbReference type="ARBA" id="ARBA00023125"/>
    </source>
</evidence>
<evidence type="ECO:0000313" key="4">
    <source>
        <dbReference type="Proteomes" id="UP000603545"/>
    </source>
</evidence>
<dbReference type="PANTHER" id="PTHR30204:SF15">
    <property type="entry name" value="BLL5018 PROTEIN"/>
    <property type="match status" value="1"/>
</dbReference>
<dbReference type="Pfam" id="PF13411">
    <property type="entry name" value="MerR_1"/>
    <property type="match status" value="1"/>
</dbReference>
<dbReference type="CDD" id="cd04765">
    <property type="entry name" value="HTH_MlrA-like_sg2"/>
    <property type="match status" value="1"/>
</dbReference>
<sequence>MKNNRPYQKELPDKLYFKIGEVGEIAELPTYVLRFWETEFTKIKPKRTSSGQRLYSKNDIELILKIKHLLHDKKYTIQGTRQYLKSKKPEKETDSSPNILDDIRSELKSIRDLLT</sequence>
<dbReference type="Gene3D" id="1.10.1660.10">
    <property type="match status" value="1"/>
</dbReference>
<dbReference type="PANTHER" id="PTHR30204">
    <property type="entry name" value="REDOX-CYCLING DRUG-SENSING TRANSCRIPTIONAL ACTIVATOR SOXR"/>
    <property type="match status" value="1"/>
</dbReference>
<organism evidence="3 4">
    <name type="scientific">Candidatus Desulfaltia bathyphila</name>
    <dbReference type="NCBI Taxonomy" id="2841697"/>
    <lineage>
        <taxon>Bacteria</taxon>
        <taxon>Pseudomonadati</taxon>
        <taxon>Thermodesulfobacteriota</taxon>
        <taxon>Desulfobacteria</taxon>
        <taxon>Desulfobacterales</taxon>
        <taxon>Desulfobacterales incertae sedis</taxon>
        <taxon>Candidatus Desulfaltia</taxon>
    </lineage>
</organism>
<dbReference type="GO" id="GO:0003677">
    <property type="term" value="F:DNA binding"/>
    <property type="evidence" value="ECO:0007669"/>
    <property type="project" value="UniProtKB-KW"/>
</dbReference>
<dbReference type="InterPro" id="IPR000551">
    <property type="entry name" value="MerR-type_HTH_dom"/>
</dbReference>
<feature type="domain" description="HTH merR-type" evidence="2">
    <location>
        <begin position="16"/>
        <end position="69"/>
    </location>
</feature>
<reference evidence="3 4" key="1">
    <citation type="submission" date="2020-08" db="EMBL/GenBank/DDBJ databases">
        <title>Bridging the membrane lipid divide: bacteria of the FCB group superphylum have the potential to synthesize archaeal ether lipids.</title>
        <authorList>
            <person name="Villanueva L."/>
            <person name="Von Meijenfeldt F.A.B."/>
            <person name="Westbye A.B."/>
            <person name="Yadav S."/>
            <person name="Hopmans E.C."/>
            <person name="Dutilh B.E."/>
            <person name="Sinninghe Damste J.S."/>
        </authorList>
    </citation>
    <scope>NUCLEOTIDE SEQUENCE [LARGE SCALE GENOMIC DNA]</scope>
    <source>
        <strain evidence="3">NIOZ-UU82</strain>
    </source>
</reference>